<keyword evidence="4" id="KW-0456">Lyase</keyword>
<evidence type="ECO:0000256" key="2">
    <source>
        <dbReference type="ARBA" id="ARBA00006472"/>
    </source>
</evidence>
<organism evidence="7 8">
    <name type="scientific">Polarella glacialis</name>
    <name type="common">Dinoflagellate</name>
    <dbReference type="NCBI Taxonomy" id="89957"/>
    <lineage>
        <taxon>Eukaryota</taxon>
        <taxon>Sar</taxon>
        <taxon>Alveolata</taxon>
        <taxon>Dinophyceae</taxon>
        <taxon>Suessiales</taxon>
        <taxon>Suessiaceae</taxon>
        <taxon>Polarella</taxon>
    </lineage>
</organism>
<evidence type="ECO:0000256" key="4">
    <source>
        <dbReference type="ARBA" id="ARBA00023239"/>
    </source>
</evidence>
<evidence type="ECO:0000256" key="5">
    <source>
        <dbReference type="ARBA" id="ARBA00030497"/>
    </source>
</evidence>
<comment type="similarity">
    <text evidence="2">Belongs to the pterin-4-alpha-carbinolamine dehydratase family.</text>
</comment>
<evidence type="ECO:0000313" key="8">
    <source>
        <dbReference type="Proteomes" id="UP000654075"/>
    </source>
</evidence>
<dbReference type="SUPFAM" id="SSF55248">
    <property type="entry name" value="PCD-like"/>
    <property type="match status" value="1"/>
</dbReference>
<name>A0A813GI14_POLGL</name>
<dbReference type="InterPro" id="IPR036428">
    <property type="entry name" value="PCD_sf"/>
</dbReference>
<dbReference type="EMBL" id="CAJNNV010028480">
    <property type="protein sequence ID" value="CAE8624756.1"/>
    <property type="molecule type" value="Genomic_DNA"/>
</dbReference>
<protein>
    <recommendedName>
        <fullName evidence="3">4a-hydroxytetrahydrobiopterin dehydratase</fullName>
        <ecNumber evidence="3">4.2.1.96</ecNumber>
    </recommendedName>
    <alternativeName>
        <fullName evidence="5">4-alpha-hydroxy-tetrahydropterin dehydratase</fullName>
    </alternativeName>
</protein>
<comment type="caution">
    <text evidence="7">The sequence shown here is derived from an EMBL/GenBank/DDBJ whole genome shotgun (WGS) entry which is preliminary data.</text>
</comment>
<keyword evidence="8" id="KW-1185">Reference proteome</keyword>
<dbReference type="OrthoDB" id="277398at2759"/>
<comment type="catalytic activity">
    <reaction evidence="1">
        <text>(4aS,6R)-4a-hydroxy-L-erythro-5,6,7,8-tetrahydrobiopterin = (6R)-L-erythro-6,7-dihydrobiopterin + H2O</text>
        <dbReference type="Rhea" id="RHEA:11920"/>
        <dbReference type="ChEBI" id="CHEBI:15377"/>
        <dbReference type="ChEBI" id="CHEBI:15642"/>
        <dbReference type="ChEBI" id="CHEBI:43120"/>
        <dbReference type="EC" id="4.2.1.96"/>
    </reaction>
</comment>
<evidence type="ECO:0000256" key="3">
    <source>
        <dbReference type="ARBA" id="ARBA00013252"/>
    </source>
</evidence>
<sequence>MLCRSFLRLWSQTAAFTGFSQSSWRPRQLPPIQQIARVGALGARSSSWSRRGMSTASDLPENSVAVLVGNAGTASELRACSTGGCCGKDTPLLPLGAVLARLPELPLWRLSEDQKVISRSFVAKNCQVAIQFINDVSVIAEPEGHHPDLHLTSWRNVQIDLTTHAIGGLSLPDLVLAAKIDAIKSKVLKLPLLPQAGFDEKSVALKALPRTSSVANLDEARGEHFAKRFAERFSERLFEDGRPTTRRGQGSDDEDGDGKPLQRDAEVMILSGGSPSRGRASSRPGTPGLSNTAVGKMCAGAIAAAFDHAFGETSPGHSAEVDEDADEIEDDDEMEGQPSAAELALLAEAESQEGQDPNLSMSLMSICVARSPSPKKVRAPMSPHAESPSIIALTDDEGEGKEEPLWTSHKPLPKPSRSSRPRTPPRSARKAQKPVLLGIPEPLSARARCDSNGAPLSARLSGRGPRPGNRRGMAGGA</sequence>
<feature type="compositionally biased region" description="Acidic residues" evidence="6">
    <location>
        <begin position="321"/>
        <end position="335"/>
    </location>
</feature>
<dbReference type="GO" id="GO:0008124">
    <property type="term" value="F:4-alpha-hydroxytetrahydrobiopterin dehydratase activity"/>
    <property type="evidence" value="ECO:0007669"/>
    <property type="project" value="UniProtKB-EC"/>
</dbReference>
<feature type="region of interest" description="Disordered" evidence="6">
    <location>
        <begin position="395"/>
        <end position="477"/>
    </location>
</feature>
<evidence type="ECO:0000256" key="6">
    <source>
        <dbReference type="SAM" id="MobiDB-lite"/>
    </source>
</evidence>
<feature type="compositionally biased region" description="Basic and acidic residues" evidence="6">
    <location>
        <begin position="257"/>
        <end position="266"/>
    </location>
</feature>
<evidence type="ECO:0000313" key="7">
    <source>
        <dbReference type="EMBL" id="CAE8624756.1"/>
    </source>
</evidence>
<dbReference type="Gene3D" id="3.30.1360.20">
    <property type="entry name" value="Transcriptional coactivator/pterin dehydratase"/>
    <property type="match status" value="1"/>
</dbReference>
<dbReference type="GO" id="GO:0006729">
    <property type="term" value="P:tetrahydrobiopterin biosynthetic process"/>
    <property type="evidence" value="ECO:0007669"/>
    <property type="project" value="InterPro"/>
</dbReference>
<dbReference type="AlphaFoldDB" id="A0A813GI14"/>
<feature type="compositionally biased region" description="Low complexity" evidence="6">
    <location>
        <begin position="271"/>
        <end position="288"/>
    </location>
</feature>
<dbReference type="Proteomes" id="UP000654075">
    <property type="component" value="Unassembled WGS sequence"/>
</dbReference>
<feature type="compositionally biased region" description="Low complexity" evidence="6">
    <location>
        <begin position="462"/>
        <end position="477"/>
    </location>
</feature>
<dbReference type="EC" id="4.2.1.96" evidence="3"/>
<reference evidence="7" key="1">
    <citation type="submission" date="2021-02" db="EMBL/GenBank/DDBJ databases">
        <authorList>
            <person name="Dougan E. K."/>
            <person name="Rhodes N."/>
            <person name="Thang M."/>
            <person name="Chan C."/>
        </authorList>
    </citation>
    <scope>NUCLEOTIDE SEQUENCE</scope>
</reference>
<dbReference type="Pfam" id="PF01329">
    <property type="entry name" value="Pterin_4a"/>
    <property type="match status" value="1"/>
</dbReference>
<gene>
    <name evidence="7" type="ORF">PGLA1383_LOCUS41860</name>
</gene>
<dbReference type="InterPro" id="IPR001533">
    <property type="entry name" value="Pterin_deHydtase"/>
</dbReference>
<evidence type="ECO:0000256" key="1">
    <source>
        <dbReference type="ARBA" id="ARBA00001554"/>
    </source>
</evidence>
<accession>A0A813GI14</accession>
<dbReference type="PANTHER" id="PTHR12599">
    <property type="entry name" value="PTERIN-4-ALPHA-CARBINOLAMINE DEHYDRATASE"/>
    <property type="match status" value="1"/>
</dbReference>
<feature type="region of interest" description="Disordered" evidence="6">
    <location>
        <begin position="236"/>
        <end position="291"/>
    </location>
</feature>
<feature type="region of interest" description="Disordered" evidence="6">
    <location>
        <begin position="311"/>
        <end position="337"/>
    </location>
</feature>
<dbReference type="PANTHER" id="PTHR12599:SF0">
    <property type="entry name" value="PTERIN-4-ALPHA-CARBINOLAMINE DEHYDRATASE"/>
    <property type="match status" value="1"/>
</dbReference>
<proteinExistence type="inferred from homology"/>